<keyword evidence="5" id="KW-1185">Reference proteome</keyword>
<dbReference type="EMBL" id="QEIN01000088">
    <property type="protein sequence ID" value="RCV58617.1"/>
    <property type="molecule type" value="Genomic_DNA"/>
</dbReference>
<evidence type="ECO:0000256" key="1">
    <source>
        <dbReference type="ARBA" id="ARBA00022679"/>
    </source>
</evidence>
<dbReference type="PANTHER" id="PTHR43877">
    <property type="entry name" value="AMINOALKYLPHOSPHONATE N-ACETYLTRANSFERASE-RELATED-RELATED"/>
    <property type="match status" value="1"/>
</dbReference>
<gene>
    <name evidence="4" type="ORF">DEF24_12785</name>
</gene>
<proteinExistence type="predicted"/>
<dbReference type="SUPFAM" id="SSF55729">
    <property type="entry name" value="Acyl-CoA N-acyltransferases (Nat)"/>
    <property type="match status" value="1"/>
</dbReference>
<dbReference type="PROSITE" id="PS51186">
    <property type="entry name" value="GNAT"/>
    <property type="match status" value="1"/>
</dbReference>
<dbReference type="InterPro" id="IPR050832">
    <property type="entry name" value="Bact_Acetyltransf"/>
</dbReference>
<dbReference type="Gene3D" id="3.40.630.30">
    <property type="match status" value="1"/>
</dbReference>
<keyword evidence="2" id="KW-0012">Acyltransferase</keyword>
<sequence length="310" mass="34312">MACPLSSLSSVLRGKSRRAVRWSDAFLGKHCGPPAGLATVSGVTEHVARATEDIIAEFWALGGETRVINGARLIRNREVPLVGRWNVITGLVGDDSDQFRRMLAEALDWIGAPAARVYAGPAMSRVTEAALLFAGWRPRTTMVEMVVAGPLAPPRRTPDPVAVRPVEDDADWDMLHALLRLGHEEEDRAEGHPPRPEEYTRQSLRAHRMRSAYVNYWLARVAGEDCGFFSSWPRPEGMAVVEDLYVRADRRGRGVGSQLLRHAVADARSAGADPVLVRADAADWPKDFYHRRGFRPAAVARYYELAAERG</sequence>
<evidence type="ECO:0000313" key="5">
    <source>
        <dbReference type="Proteomes" id="UP000253318"/>
    </source>
</evidence>
<evidence type="ECO:0000259" key="3">
    <source>
        <dbReference type="PROSITE" id="PS51186"/>
    </source>
</evidence>
<name>A0A368T4Y8_9ACTN</name>
<evidence type="ECO:0000313" key="4">
    <source>
        <dbReference type="EMBL" id="RCV58617.1"/>
    </source>
</evidence>
<dbReference type="Proteomes" id="UP000253318">
    <property type="component" value="Unassembled WGS sequence"/>
</dbReference>
<accession>A0A368T4Y8</accession>
<keyword evidence="1" id="KW-0808">Transferase</keyword>
<evidence type="ECO:0000256" key="2">
    <source>
        <dbReference type="ARBA" id="ARBA00023315"/>
    </source>
</evidence>
<dbReference type="AlphaFoldDB" id="A0A368T4Y8"/>
<dbReference type="GO" id="GO:0016747">
    <property type="term" value="F:acyltransferase activity, transferring groups other than amino-acyl groups"/>
    <property type="evidence" value="ECO:0007669"/>
    <property type="project" value="InterPro"/>
</dbReference>
<protein>
    <recommendedName>
        <fullName evidence="3">N-acetyltransferase domain-containing protein</fullName>
    </recommendedName>
</protein>
<dbReference type="InterPro" id="IPR000182">
    <property type="entry name" value="GNAT_dom"/>
</dbReference>
<feature type="domain" description="N-acetyltransferase" evidence="3">
    <location>
        <begin position="161"/>
        <end position="310"/>
    </location>
</feature>
<dbReference type="InterPro" id="IPR016181">
    <property type="entry name" value="Acyl_CoA_acyltransferase"/>
</dbReference>
<reference evidence="4 5" key="1">
    <citation type="submission" date="2018-04" db="EMBL/GenBank/DDBJ databases">
        <title>Novel actinobacteria from marine sediment.</title>
        <authorList>
            <person name="Ng Z.Y."/>
            <person name="Tan G.Y.A."/>
        </authorList>
    </citation>
    <scope>NUCLEOTIDE SEQUENCE [LARGE SCALE GENOMIC DNA]</scope>
    <source>
        <strain evidence="4 5">TPS81</strain>
    </source>
</reference>
<dbReference type="Pfam" id="PF13508">
    <property type="entry name" value="Acetyltransf_7"/>
    <property type="match status" value="1"/>
</dbReference>
<organism evidence="4 5">
    <name type="scientific">Marinitenerispora sediminis</name>
    <dbReference type="NCBI Taxonomy" id="1931232"/>
    <lineage>
        <taxon>Bacteria</taxon>
        <taxon>Bacillati</taxon>
        <taxon>Actinomycetota</taxon>
        <taxon>Actinomycetes</taxon>
        <taxon>Streptosporangiales</taxon>
        <taxon>Nocardiopsidaceae</taxon>
        <taxon>Marinitenerispora</taxon>
    </lineage>
</organism>
<dbReference type="CDD" id="cd04301">
    <property type="entry name" value="NAT_SF"/>
    <property type="match status" value="1"/>
</dbReference>
<comment type="caution">
    <text evidence="4">The sequence shown here is derived from an EMBL/GenBank/DDBJ whole genome shotgun (WGS) entry which is preliminary data.</text>
</comment>